<reference evidence="13" key="1">
    <citation type="submission" date="2016-10" db="EMBL/GenBank/DDBJ databases">
        <authorList>
            <person name="Varghese N."/>
            <person name="Submissions S."/>
        </authorList>
    </citation>
    <scope>NUCLEOTIDE SEQUENCE [LARGE SCALE GENOMIC DNA]</scope>
    <source>
        <strain evidence="13">BL36</strain>
    </source>
</reference>
<dbReference type="Pfam" id="PF00005">
    <property type="entry name" value="ABC_tran"/>
    <property type="match status" value="1"/>
</dbReference>
<evidence type="ECO:0000256" key="2">
    <source>
        <dbReference type="ARBA" id="ARBA00005417"/>
    </source>
</evidence>
<feature type="transmembrane region" description="Helical" evidence="9">
    <location>
        <begin position="197"/>
        <end position="218"/>
    </location>
</feature>
<feature type="region of interest" description="Disordered" evidence="8">
    <location>
        <begin position="22"/>
        <end position="47"/>
    </location>
</feature>
<evidence type="ECO:0000256" key="9">
    <source>
        <dbReference type="SAM" id="Phobius"/>
    </source>
</evidence>
<dbReference type="Pfam" id="PF00664">
    <property type="entry name" value="ABC_membrane"/>
    <property type="match status" value="1"/>
</dbReference>
<dbReference type="Gene3D" id="1.20.1560.10">
    <property type="entry name" value="ABC transporter type 1, transmembrane domain"/>
    <property type="match status" value="1"/>
</dbReference>
<keyword evidence="5 12" id="KW-0067">ATP-binding</keyword>
<dbReference type="SUPFAM" id="SSF52540">
    <property type="entry name" value="P-loop containing nucleoside triphosphate hydrolases"/>
    <property type="match status" value="1"/>
</dbReference>
<feature type="transmembrane region" description="Helical" evidence="9">
    <location>
        <begin position="302"/>
        <end position="326"/>
    </location>
</feature>
<dbReference type="PANTHER" id="PTHR24221:SF654">
    <property type="entry name" value="ATP-BINDING CASSETTE SUB-FAMILY B MEMBER 6"/>
    <property type="match status" value="1"/>
</dbReference>
<dbReference type="InterPro" id="IPR003439">
    <property type="entry name" value="ABC_transporter-like_ATP-bd"/>
</dbReference>
<dbReference type="GO" id="GO:0005524">
    <property type="term" value="F:ATP binding"/>
    <property type="evidence" value="ECO:0007669"/>
    <property type="project" value="UniProtKB-KW"/>
</dbReference>
<evidence type="ECO:0000256" key="6">
    <source>
        <dbReference type="ARBA" id="ARBA00022989"/>
    </source>
</evidence>
<dbReference type="PROSITE" id="PS00211">
    <property type="entry name" value="ABC_TRANSPORTER_1"/>
    <property type="match status" value="1"/>
</dbReference>
<keyword evidence="7 9" id="KW-0472">Membrane</keyword>
<evidence type="ECO:0000256" key="7">
    <source>
        <dbReference type="ARBA" id="ARBA00023136"/>
    </source>
</evidence>
<dbReference type="InterPro" id="IPR027417">
    <property type="entry name" value="P-loop_NTPase"/>
</dbReference>
<dbReference type="InterPro" id="IPR017871">
    <property type="entry name" value="ABC_transporter-like_CS"/>
</dbReference>
<dbReference type="SUPFAM" id="SSF90123">
    <property type="entry name" value="ABC transporter transmembrane region"/>
    <property type="match status" value="1"/>
</dbReference>
<sequence>MTGPAAAAGAPLIRRTYMRGEDCSSRTESRMTDDTAPPAGSTTPAERPGLLATYRRLWPHLWPYDRPDLQSRVFLAFGLLLAAKLVTMVTPFTFKWITDALVAAIGGKDAPLPSGLFAAPMLLIALYGVSRIAMSGLTQVRDGLFAKVAMHAVRRLALKTFEHMHRLSLRFHLERKTGGLTRVLERGRAGIEELSRLMVLTLVPTIVEFALVLGVLAYEFDWRYALVAFLTVGAYLGFTYKATEWRIAIRRRMNASDTDANTKAVDSLLNYETVKYFGAEAREAARYDVSMAKYEKASTQTYVSLAVLNAGQAVIFTIGMTIVMWLAARDILAGRTTIGGFVLANTLLVQLSMPLNFMGMIYREIKQALIDIDDMFRILGQNPEIADRPNAAPLTVAGGTVRFEDVRFAYTPERPILRGVSFEIQAGQTVAVVGPSGAGKSTLSRLLFRFYEPQGGRISIDGQDIAAVTQESLRAAIGMVPQDTVLFNDTIGYNIRYGRADATDAELREAAQLAQIDRFVSGLPEGYDTPVGERGLKLSGGEKQRVAIARTILKAPPILVLDEATSALDSFTEAEIQSALDRVSRGRTTLVIAHRLSTVVNADAILVLDHGRIAERGTHAELLEAGGIYAALWDRQREADAALEVLQRADAPVLPIRVGRGTVPATEPAE</sequence>
<evidence type="ECO:0000256" key="4">
    <source>
        <dbReference type="ARBA" id="ARBA00022741"/>
    </source>
</evidence>
<feature type="transmembrane region" description="Helical" evidence="9">
    <location>
        <begin position="73"/>
        <end position="94"/>
    </location>
</feature>
<keyword evidence="13" id="KW-1185">Reference proteome</keyword>
<accession>A0A1I4G571</accession>
<dbReference type="Proteomes" id="UP000199048">
    <property type="component" value="Unassembled WGS sequence"/>
</dbReference>
<dbReference type="InterPro" id="IPR036640">
    <property type="entry name" value="ABC1_TM_sf"/>
</dbReference>
<comment type="similarity">
    <text evidence="2">Belongs to the ABC transporter superfamily.</text>
</comment>
<dbReference type="GO" id="GO:0016887">
    <property type="term" value="F:ATP hydrolysis activity"/>
    <property type="evidence" value="ECO:0007669"/>
    <property type="project" value="InterPro"/>
</dbReference>
<dbReference type="PROSITE" id="PS50929">
    <property type="entry name" value="ABC_TM1F"/>
    <property type="match status" value="1"/>
</dbReference>
<keyword evidence="6 9" id="KW-1133">Transmembrane helix</keyword>
<dbReference type="InterPro" id="IPR011527">
    <property type="entry name" value="ABC1_TM_dom"/>
</dbReference>
<evidence type="ECO:0000256" key="8">
    <source>
        <dbReference type="SAM" id="MobiDB-lite"/>
    </source>
</evidence>
<evidence type="ECO:0000313" key="13">
    <source>
        <dbReference type="Proteomes" id="UP000199048"/>
    </source>
</evidence>
<dbReference type="InterPro" id="IPR039421">
    <property type="entry name" value="Type_1_exporter"/>
</dbReference>
<dbReference type="GO" id="GO:0005886">
    <property type="term" value="C:plasma membrane"/>
    <property type="evidence" value="ECO:0007669"/>
    <property type="project" value="UniProtKB-SubCell"/>
</dbReference>
<dbReference type="PROSITE" id="PS50893">
    <property type="entry name" value="ABC_TRANSPORTER_2"/>
    <property type="match status" value="1"/>
</dbReference>
<name>A0A1I4G571_9HYPH</name>
<dbReference type="SMART" id="SM00382">
    <property type="entry name" value="AAA"/>
    <property type="match status" value="1"/>
</dbReference>
<dbReference type="InterPro" id="IPR003593">
    <property type="entry name" value="AAA+_ATPase"/>
</dbReference>
<dbReference type="STRING" id="582667.SAMN05192568_1002182"/>
<organism evidence="12 13">
    <name type="scientific">Methylobacterium pseudosasicola</name>
    <dbReference type="NCBI Taxonomy" id="582667"/>
    <lineage>
        <taxon>Bacteria</taxon>
        <taxon>Pseudomonadati</taxon>
        <taxon>Pseudomonadota</taxon>
        <taxon>Alphaproteobacteria</taxon>
        <taxon>Hyphomicrobiales</taxon>
        <taxon>Methylobacteriaceae</taxon>
        <taxon>Methylobacterium</taxon>
    </lineage>
</organism>
<feature type="transmembrane region" description="Helical" evidence="9">
    <location>
        <begin position="338"/>
        <end position="357"/>
    </location>
</feature>
<dbReference type="CDD" id="cd18582">
    <property type="entry name" value="ABC_6TM_ATM1_ABCB7"/>
    <property type="match status" value="1"/>
</dbReference>
<evidence type="ECO:0000259" key="11">
    <source>
        <dbReference type="PROSITE" id="PS50929"/>
    </source>
</evidence>
<feature type="compositionally biased region" description="Basic and acidic residues" evidence="8">
    <location>
        <begin position="22"/>
        <end position="33"/>
    </location>
</feature>
<comment type="subcellular location">
    <subcellularLocation>
        <location evidence="1">Cell membrane</location>
        <topology evidence="1">Multi-pass membrane protein</topology>
    </subcellularLocation>
</comment>
<feature type="transmembrane region" description="Helical" evidence="9">
    <location>
        <begin position="114"/>
        <end position="134"/>
    </location>
</feature>
<dbReference type="PANTHER" id="PTHR24221">
    <property type="entry name" value="ATP-BINDING CASSETTE SUB-FAMILY B"/>
    <property type="match status" value="1"/>
</dbReference>
<evidence type="ECO:0000256" key="3">
    <source>
        <dbReference type="ARBA" id="ARBA00022692"/>
    </source>
</evidence>
<dbReference type="GO" id="GO:0140359">
    <property type="term" value="F:ABC-type transporter activity"/>
    <property type="evidence" value="ECO:0007669"/>
    <property type="project" value="InterPro"/>
</dbReference>
<dbReference type="AlphaFoldDB" id="A0A1I4G571"/>
<evidence type="ECO:0000256" key="1">
    <source>
        <dbReference type="ARBA" id="ARBA00004651"/>
    </source>
</evidence>
<feature type="transmembrane region" description="Helical" evidence="9">
    <location>
        <begin position="224"/>
        <end position="243"/>
    </location>
</feature>
<dbReference type="Gene3D" id="3.40.50.300">
    <property type="entry name" value="P-loop containing nucleotide triphosphate hydrolases"/>
    <property type="match status" value="1"/>
</dbReference>
<feature type="domain" description="ABC transmembrane type-1" evidence="11">
    <location>
        <begin position="74"/>
        <end position="367"/>
    </location>
</feature>
<keyword evidence="4" id="KW-0547">Nucleotide-binding</keyword>
<evidence type="ECO:0000259" key="10">
    <source>
        <dbReference type="PROSITE" id="PS50893"/>
    </source>
</evidence>
<gene>
    <name evidence="12" type="ORF">SAMN05192568_1002182</name>
</gene>
<feature type="domain" description="ABC transporter" evidence="10">
    <location>
        <begin position="401"/>
        <end position="635"/>
    </location>
</feature>
<evidence type="ECO:0000256" key="5">
    <source>
        <dbReference type="ARBA" id="ARBA00022840"/>
    </source>
</evidence>
<dbReference type="EMBL" id="FOTK01000002">
    <property type="protein sequence ID" value="SFL24620.1"/>
    <property type="molecule type" value="Genomic_DNA"/>
</dbReference>
<proteinExistence type="inferred from homology"/>
<keyword evidence="3 9" id="KW-0812">Transmembrane</keyword>
<evidence type="ECO:0000313" key="12">
    <source>
        <dbReference type="EMBL" id="SFL24620.1"/>
    </source>
</evidence>
<protein>
    <submittedName>
        <fullName evidence="12">ATP-binding cassette, subfamily B</fullName>
    </submittedName>
</protein>
<dbReference type="FunFam" id="3.40.50.300:FF:003468">
    <property type="entry name" value="ABC transporter"/>
    <property type="match status" value="1"/>
</dbReference>
<dbReference type="CDD" id="cd03253">
    <property type="entry name" value="ABCC_ATM1_transporter"/>
    <property type="match status" value="1"/>
</dbReference>